<name>A0A368N0M1_9FLAO</name>
<dbReference type="AlphaFoldDB" id="A0A368N0M1"/>
<dbReference type="Pfam" id="PF08327">
    <property type="entry name" value="AHSA1"/>
    <property type="match status" value="1"/>
</dbReference>
<proteinExistence type="inferred from homology"/>
<sequence>MATISYEIEIAAPAEKIWNILWDKSSYSQWTRFFSEGSQYTSDWKVGGRTLFLDSSGKNGMISTIDSLNEPYEVVFQHIGFLENGEEVFNTREIAEWSGAHEKYFLTEFHGYTKLAGELQTTPEYEEPMLEGFEKGFAVVKELAEQA</sequence>
<keyword evidence="4" id="KW-1185">Reference proteome</keyword>
<accession>A0A368N0M1</accession>
<evidence type="ECO:0000259" key="2">
    <source>
        <dbReference type="Pfam" id="PF08327"/>
    </source>
</evidence>
<dbReference type="EMBL" id="QPIE01000005">
    <property type="protein sequence ID" value="RCU42799.1"/>
    <property type="molecule type" value="Genomic_DNA"/>
</dbReference>
<evidence type="ECO:0000313" key="3">
    <source>
        <dbReference type="EMBL" id="RCU42799.1"/>
    </source>
</evidence>
<protein>
    <submittedName>
        <fullName evidence="3">SRPBCC domain-containing protein</fullName>
    </submittedName>
</protein>
<dbReference type="OrthoDB" id="2355173at2"/>
<evidence type="ECO:0000313" key="4">
    <source>
        <dbReference type="Proteomes" id="UP000252172"/>
    </source>
</evidence>
<comment type="similarity">
    <text evidence="1">Belongs to the AHA1 family.</text>
</comment>
<dbReference type="RefSeq" id="WP_114304011.1">
    <property type="nucleotide sequence ID" value="NZ_QPIE01000005.1"/>
</dbReference>
<dbReference type="InterPro" id="IPR013538">
    <property type="entry name" value="ASHA1/2-like_C"/>
</dbReference>
<reference evidence="3 4" key="1">
    <citation type="submission" date="2018-07" db="EMBL/GenBank/DDBJ databases">
        <title>Chryseobacterium lacus sp. nov., isolated from lake water.</title>
        <authorList>
            <person name="Li C.-M."/>
        </authorList>
    </citation>
    <scope>NUCLEOTIDE SEQUENCE [LARGE SCALE GENOMIC DNA]</scope>
    <source>
        <strain evidence="3 4">YLOS41</strain>
    </source>
</reference>
<comment type="caution">
    <text evidence="3">The sequence shown here is derived from an EMBL/GenBank/DDBJ whole genome shotgun (WGS) entry which is preliminary data.</text>
</comment>
<dbReference type="Proteomes" id="UP000252172">
    <property type="component" value="Unassembled WGS sequence"/>
</dbReference>
<organism evidence="3 4">
    <name type="scientific">Chryseobacterium lacus</name>
    <dbReference type="NCBI Taxonomy" id="2058346"/>
    <lineage>
        <taxon>Bacteria</taxon>
        <taxon>Pseudomonadati</taxon>
        <taxon>Bacteroidota</taxon>
        <taxon>Flavobacteriia</taxon>
        <taxon>Flavobacteriales</taxon>
        <taxon>Weeksellaceae</taxon>
        <taxon>Chryseobacterium group</taxon>
        <taxon>Chryseobacterium</taxon>
    </lineage>
</organism>
<gene>
    <name evidence="3" type="ORF">DQ356_08295</name>
</gene>
<dbReference type="Gene3D" id="3.30.530.20">
    <property type="match status" value="1"/>
</dbReference>
<feature type="domain" description="Activator of Hsp90 ATPase homologue 1/2-like C-terminal" evidence="2">
    <location>
        <begin position="11"/>
        <end position="117"/>
    </location>
</feature>
<dbReference type="InterPro" id="IPR023393">
    <property type="entry name" value="START-like_dom_sf"/>
</dbReference>
<evidence type="ECO:0000256" key="1">
    <source>
        <dbReference type="ARBA" id="ARBA00006817"/>
    </source>
</evidence>
<dbReference type="SUPFAM" id="SSF55961">
    <property type="entry name" value="Bet v1-like"/>
    <property type="match status" value="1"/>
</dbReference>